<feature type="region of interest" description="Disordered" evidence="1">
    <location>
        <begin position="1"/>
        <end position="32"/>
    </location>
</feature>
<dbReference type="GO" id="GO:0004601">
    <property type="term" value="F:peroxidase activity"/>
    <property type="evidence" value="ECO:0007669"/>
    <property type="project" value="InterPro"/>
</dbReference>
<reference evidence="2 3" key="1">
    <citation type="submission" date="2016-10" db="EMBL/GenBank/DDBJ databases">
        <authorList>
            <person name="de Groot N.N."/>
        </authorList>
    </citation>
    <scope>NUCLEOTIDE SEQUENCE [LARGE SCALE GENOMIC DNA]</scope>
    <source>
        <strain evidence="2 3">DSM 15345</strain>
    </source>
</reference>
<dbReference type="Gene3D" id="1.10.606.10">
    <property type="entry name" value="Vanadium-containing Chloroperoxidase, domain 2"/>
    <property type="match status" value="1"/>
</dbReference>
<feature type="compositionally biased region" description="Basic and acidic residues" evidence="1">
    <location>
        <begin position="13"/>
        <end position="22"/>
    </location>
</feature>
<name>A0A1H4EL93_9RHOB</name>
<proteinExistence type="predicted"/>
<protein>
    <recommendedName>
        <fullName evidence="4">PAP2 superfamily protein</fullName>
    </recommendedName>
</protein>
<gene>
    <name evidence="2" type="ORF">SAMN05444370_11484</name>
</gene>
<dbReference type="EMBL" id="FNQM01000014">
    <property type="protein sequence ID" value="SEA85686.1"/>
    <property type="molecule type" value="Genomic_DNA"/>
</dbReference>
<evidence type="ECO:0000313" key="3">
    <source>
        <dbReference type="Proteomes" id="UP000198703"/>
    </source>
</evidence>
<dbReference type="InterPro" id="IPR016119">
    <property type="entry name" value="Br/Cl_peroxidase_C"/>
</dbReference>
<dbReference type="Proteomes" id="UP000198703">
    <property type="component" value="Unassembled WGS sequence"/>
</dbReference>
<dbReference type="InterPro" id="IPR036938">
    <property type="entry name" value="PAP2/HPO_sf"/>
</dbReference>
<dbReference type="STRING" id="89524.SAMN05444370_11484"/>
<evidence type="ECO:0000313" key="2">
    <source>
        <dbReference type="EMBL" id="SEA85686.1"/>
    </source>
</evidence>
<accession>A0A1H4EL93</accession>
<sequence>MTKTATKFPLTDPEERRDEATKRRQKAAALSNAYPFPPQVGAVLDECPPYVFNFRKGLRHEPTGLTSDADYADFRVGTTGHRPEPFAMAKLNVSVDALAQGPKQTPPPPINDKVEGREAESFFRQWESPTAGYAYVMQGPDPFALTMPPAPRPGSAELAAEMAEVYEMALLRDRPVAACMSGALVAALAGDMSPADAKKLKADEKAFAAAAERLSALRWFRGQDAPNDTKTPALRQRRRFGERPTTDTLFRGQGEDPWDTPFLSQFMVMGAGDPSRPAAHLAGRKSGVIRYGAQRIDQKVRVATPGRDYMTGWNDWRDVQNALDARKTLRLLTSDAVEQGDADKAKDLSEDLLDQNLQPQFRPMARLRDLATYVHDDQLYQAYLNAALLLLAEDFPLDPGIPFHRRTANPAGLDGWNREPFALFGPPHLLTLVTEVSSRALKAVRLQKFAVHNRQRPESLAALFHTMMQGYRPDSVAEIPVGSPARGAIAAGVARYLFPDGQGTEPSLAPTLSAVLAHNKTVNARFGAPPTHLLPMAFPEGSPMHPAYGAGHATVAGACVTLLKAFFAMRDKDSGKPVYVVRPNEAAMVPDPGAGPEDAGVGLLELKMPHGLTLEGELNKLCWNISNGRNIAGVHYYTDYVESAILGENVTLGILREQMAAYDPAEMVSMTVPLFVERTLPEALLTPGAGVSAGEPVAAVRIDPHGALHKADLTPRTP</sequence>
<evidence type="ECO:0000256" key="1">
    <source>
        <dbReference type="SAM" id="MobiDB-lite"/>
    </source>
</evidence>
<dbReference type="AlphaFoldDB" id="A0A1H4EL93"/>
<keyword evidence="3" id="KW-1185">Reference proteome</keyword>
<evidence type="ECO:0008006" key="4">
    <source>
        <dbReference type="Google" id="ProtNLM"/>
    </source>
</evidence>
<dbReference type="OrthoDB" id="7793240at2"/>
<organism evidence="2 3">
    <name type="scientific">Rubrimonas cliftonensis</name>
    <dbReference type="NCBI Taxonomy" id="89524"/>
    <lineage>
        <taxon>Bacteria</taxon>
        <taxon>Pseudomonadati</taxon>
        <taxon>Pseudomonadota</taxon>
        <taxon>Alphaproteobacteria</taxon>
        <taxon>Rhodobacterales</taxon>
        <taxon>Paracoccaceae</taxon>
        <taxon>Rubrimonas</taxon>
    </lineage>
</organism>
<dbReference type="RefSeq" id="WP_139284116.1">
    <property type="nucleotide sequence ID" value="NZ_FNQM01000014.1"/>
</dbReference>
<dbReference type="SUPFAM" id="SSF48317">
    <property type="entry name" value="Acid phosphatase/Vanadium-dependent haloperoxidase"/>
    <property type="match status" value="1"/>
</dbReference>